<dbReference type="Gene3D" id="3.40.50.1010">
    <property type="entry name" value="5'-nuclease"/>
    <property type="match status" value="1"/>
</dbReference>
<dbReference type="EC" id="3.1.-.-" evidence="3"/>
<evidence type="ECO:0000259" key="2">
    <source>
        <dbReference type="Pfam" id="PF01850"/>
    </source>
</evidence>
<keyword evidence="3" id="KW-0378">Hydrolase</keyword>
<comment type="caution">
    <text evidence="3">The sequence shown here is derived from an EMBL/GenBank/DDBJ whole genome shotgun (WGS) entry which is preliminary data.</text>
</comment>
<dbReference type="SUPFAM" id="SSF88723">
    <property type="entry name" value="PIN domain-like"/>
    <property type="match status" value="1"/>
</dbReference>
<dbReference type="GO" id="GO:0016787">
    <property type="term" value="F:hydrolase activity"/>
    <property type="evidence" value="ECO:0007669"/>
    <property type="project" value="UniProtKB-KW"/>
</dbReference>
<dbReference type="EMBL" id="CADIJS010000002">
    <property type="protein sequence ID" value="CAB3691356.1"/>
    <property type="molecule type" value="Genomic_DNA"/>
</dbReference>
<proteinExistence type="predicted"/>
<dbReference type="Proteomes" id="UP000494116">
    <property type="component" value="Unassembled WGS sequence"/>
</dbReference>
<feature type="compositionally biased region" description="Basic and acidic residues" evidence="1">
    <location>
        <begin position="106"/>
        <end position="119"/>
    </location>
</feature>
<dbReference type="InterPro" id="IPR029060">
    <property type="entry name" value="PIN-like_dom_sf"/>
</dbReference>
<name>A0ABM8KW03_9BURK</name>
<dbReference type="Pfam" id="PF01850">
    <property type="entry name" value="PIN"/>
    <property type="match status" value="1"/>
</dbReference>
<evidence type="ECO:0000256" key="1">
    <source>
        <dbReference type="SAM" id="MobiDB-lite"/>
    </source>
</evidence>
<dbReference type="InterPro" id="IPR002716">
    <property type="entry name" value="PIN_dom"/>
</dbReference>
<keyword evidence="4" id="KW-1185">Reference proteome</keyword>
<feature type="domain" description="PIN" evidence="2">
    <location>
        <begin position="2"/>
        <end position="97"/>
    </location>
</feature>
<evidence type="ECO:0000313" key="3">
    <source>
        <dbReference type="EMBL" id="CAB3691356.1"/>
    </source>
</evidence>
<protein>
    <submittedName>
        <fullName evidence="3">Toxin FitB</fullName>
        <ecNumber evidence="3">3.1.-.-</ecNumber>
    </submittedName>
</protein>
<accession>A0ABM8KW03</accession>
<organism evidence="3 4">
    <name type="scientific">Achromobacter piechaudii</name>
    <dbReference type="NCBI Taxonomy" id="72556"/>
    <lineage>
        <taxon>Bacteria</taxon>
        <taxon>Pseudomonadati</taxon>
        <taxon>Pseudomonadota</taxon>
        <taxon>Betaproteobacteria</taxon>
        <taxon>Burkholderiales</taxon>
        <taxon>Alcaligenaceae</taxon>
        <taxon>Achromobacter</taxon>
    </lineage>
</organism>
<reference evidence="3 4" key="1">
    <citation type="submission" date="2020-04" db="EMBL/GenBank/DDBJ databases">
        <authorList>
            <person name="De Canck E."/>
        </authorList>
    </citation>
    <scope>NUCLEOTIDE SEQUENCE [LARGE SCALE GENOMIC DNA]</scope>
    <source>
        <strain evidence="3 4">LMG 1873</strain>
    </source>
</reference>
<feature type="region of interest" description="Disordered" evidence="1">
    <location>
        <begin position="93"/>
        <end position="132"/>
    </location>
</feature>
<gene>
    <name evidence="3" type="primary">fitB</name>
    <name evidence="3" type="ORF">LMG1873_02133</name>
</gene>
<evidence type="ECO:0000313" key="4">
    <source>
        <dbReference type="Proteomes" id="UP000494116"/>
    </source>
</evidence>
<sequence length="151" mass="16324">MILLDTNVISEPLRQTPAGAVIEWIDKQALDTLFLSAVTVAELRFGVACLPAGKRRDALQQNLEQQVLALFAGRVLAFDGPASRHYGALMSRASLGPGNHRHGRVRRGDGRRARHERGNPGRAALRSPGRARHQPVGAIAGIYSVFTLGSQ</sequence>